<evidence type="ECO:0000256" key="1">
    <source>
        <dbReference type="ARBA" id="ARBA00004651"/>
    </source>
</evidence>
<evidence type="ECO:0000313" key="10">
    <source>
        <dbReference type="Proteomes" id="UP000831859"/>
    </source>
</evidence>
<keyword evidence="5 7" id="KW-1133">Transmembrane helix</keyword>
<evidence type="ECO:0000256" key="2">
    <source>
        <dbReference type="ARBA" id="ARBA00010157"/>
    </source>
</evidence>
<evidence type="ECO:0000313" key="9">
    <source>
        <dbReference type="EMBL" id="UQS84475.1"/>
    </source>
</evidence>
<protein>
    <submittedName>
        <fullName evidence="9">MMPL family transporter</fullName>
    </submittedName>
</protein>
<comment type="similarity">
    <text evidence="2">Belongs to the resistance-nodulation-cell division (RND) (TC 2.A.6) family. MmpL subfamily.</text>
</comment>
<feature type="transmembrane region" description="Helical" evidence="7">
    <location>
        <begin position="729"/>
        <end position="748"/>
    </location>
</feature>
<keyword evidence="6 7" id="KW-0472">Membrane</keyword>
<dbReference type="InterPro" id="IPR004869">
    <property type="entry name" value="MMPL_dom"/>
</dbReference>
<dbReference type="SUPFAM" id="SSF82866">
    <property type="entry name" value="Multidrug efflux transporter AcrB transmembrane domain"/>
    <property type="match status" value="2"/>
</dbReference>
<dbReference type="Proteomes" id="UP000831859">
    <property type="component" value="Chromosome"/>
</dbReference>
<feature type="domain" description="Membrane transport protein MMPL" evidence="8">
    <location>
        <begin position="46"/>
        <end position="365"/>
    </location>
</feature>
<name>A0ABY4PFQ2_9LACO</name>
<evidence type="ECO:0000256" key="7">
    <source>
        <dbReference type="SAM" id="Phobius"/>
    </source>
</evidence>
<dbReference type="RefSeq" id="WP_249510461.1">
    <property type="nucleotide sequence ID" value="NZ_CP093362.1"/>
</dbReference>
<feature type="transmembrane region" description="Helical" evidence="7">
    <location>
        <begin position="235"/>
        <end position="255"/>
    </location>
</feature>
<evidence type="ECO:0000256" key="5">
    <source>
        <dbReference type="ARBA" id="ARBA00022989"/>
    </source>
</evidence>
<feature type="transmembrane region" description="Helical" evidence="7">
    <location>
        <begin position="202"/>
        <end position="223"/>
    </location>
</feature>
<organism evidence="9 10">
    <name type="scientific">Apilactobacillus apisilvae</name>
    <dbReference type="NCBI Taxonomy" id="2923364"/>
    <lineage>
        <taxon>Bacteria</taxon>
        <taxon>Bacillati</taxon>
        <taxon>Bacillota</taxon>
        <taxon>Bacilli</taxon>
        <taxon>Lactobacillales</taxon>
        <taxon>Lactobacillaceae</taxon>
        <taxon>Apilactobacillus</taxon>
    </lineage>
</organism>
<evidence type="ECO:0000256" key="6">
    <source>
        <dbReference type="ARBA" id="ARBA00023136"/>
    </source>
</evidence>
<accession>A0ABY4PFQ2</accession>
<gene>
    <name evidence="9" type="ORF">MOO46_04270</name>
</gene>
<feature type="transmembrane region" description="Helical" evidence="7">
    <location>
        <begin position="360"/>
        <end position="379"/>
    </location>
</feature>
<feature type="transmembrane region" description="Helical" evidence="7">
    <location>
        <begin position="307"/>
        <end position="328"/>
    </location>
</feature>
<dbReference type="PANTHER" id="PTHR33406">
    <property type="entry name" value="MEMBRANE PROTEIN MJ1562-RELATED"/>
    <property type="match status" value="1"/>
</dbReference>
<evidence type="ECO:0000259" key="8">
    <source>
        <dbReference type="Pfam" id="PF03176"/>
    </source>
</evidence>
<dbReference type="InterPro" id="IPR050545">
    <property type="entry name" value="Mycobact_MmpL"/>
</dbReference>
<feature type="transmembrane region" description="Helical" evidence="7">
    <location>
        <begin position="179"/>
        <end position="195"/>
    </location>
</feature>
<reference evidence="9 10" key="1">
    <citation type="journal article" date="2022" name="Int. J. Syst. Evol. Microbiol.">
        <title>Apilactobacillus apisilvae sp. nov., Nicolia spurrieriana gen. nov. sp. nov., Bombilactobacillus folatiphilus sp. nov. and Bombilactobacillus thymidiniphilus sp. nov., four new lactic acid bacterial isolates from stingless bees Tetragonula carbonaria and Austroplebeia australis.</title>
        <authorList>
            <person name="Oliphant S.A."/>
            <person name="Watson-Haigh N.S."/>
            <person name="Sumby K.M."/>
            <person name="Gardner J."/>
            <person name="Groom S."/>
            <person name="Jiranek V."/>
        </authorList>
    </citation>
    <scope>NUCLEOTIDE SEQUENCE [LARGE SCALE GENOMIC DNA]</scope>
    <source>
        <strain evidence="9 10">SG5_A10</strain>
    </source>
</reference>
<feature type="transmembrane region" description="Helical" evidence="7">
    <location>
        <begin position="755"/>
        <end position="779"/>
    </location>
</feature>
<dbReference type="Gene3D" id="1.20.1640.10">
    <property type="entry name" value="Multidrug efflux transporter AcrB transmembrane domain"/>
    <property type="match status" value="2"/>
</dbReference>
<feature type="domain" description="Membrane transport protein MMPL" evidence="8">
    <location>
        <begin position="568"/>
        <end position="888"/>
    </location>
</feature>
<feature type="transmembrane region" description="Helical" evidence="7">
    <location>
        <begin position="858"/>
        <end position="885"/>
    </location>
</feature>
<evidence type="ECO:0000256" key="4">
    <source>
        <dbReference type="ARBA" id="ARBA00022692"/>
    </source>
</evidence>
<dbReference type="PANTHER" id="PTHR33406:SF6">
    <property type="entry name" value="MEMBRANE PROTEIN YDGH-RELATED"/>
    <property type="match status" value="1"/>
</dbReference>
<evidence type="ECO:0000256" key="3">
    <source>
        <dbReference type="ARBA" id="ARBA00022475"/>
    </source>
</evidence>
<feature type="transmembrane region" description="Helical" evidence="7">
    <location>
        <begin position="12"/>
        <end position="34"/>
    </location>
</feature>
<comment type="subcellular location">
    <subcellularLocation>
        <location evidence="1">Cell membrane</location>
        <topology evidence="1">Multi-pass membrane protein</topology>
    </subcellularLocation>
</comment>
<keyword evidence="10" id="KW-1185">Reference proteome</keyword>
<keyword evidence="4 7" id="KW-0812">Transmembrane</keyword>
<sequence>MSNFVKRYTGSLVAWVVIVVLSIIFLPNMSSLVAQKGQTKIPSTSQSQVAQKIQDKWGHGIGNTMDTVVVFSNGNKKISASDQQKINYTINKLKDNKSSYGIKGLTTPNDNDATRSQLISKDKTTELVQLNVTKDRSIQSVNNQLQDVVKTNGINTYVTGGDILNDDFRVSTEQGIQKTEVIAAIFILIVLIIVFRSPIVPLVSLLTVGVSFIVSLSIVMNLVKAYGFPLSNFTRVFMVVVLFGIGTDYNILLYNQFKEELSRGKDKVAAAISARKVAGKTILYSGSSVLIGFAVLALAKFSIYQSAVGVAVGVAVLLLVLLTLNPFFMATMGKGMFWPSKNFNGEGENKFWRFLSKNSVRWSIPAIILVLIATVPFIASYHNKLNYDSAVELHNNVPAKKGLLVVQDHFSKGTAEPSTIYIQSNKRLDNEKSLNELDRLTTQLSNQEGIKTIASVTQPSGMPIEQLYVNDQLDNLTGKMKTAKSGLATIQKSTSESKFDTTPLQDIGTSTQSIASSLNAIKSASSQNSSMSGQQMLSQLQRQMTAAKQPLSSQQLQIVGAALQNVNSKQQSTMSSLQTQLQGIADSTRSIGSNTKQVAEQLKATQKKLAKAAEGMKQINKGMGNANDYLKTLSESKASNTFNIPESVLKSDTFKNSMKSYLSEDKKTAKITVVLDKDPSSESAMNQIDNLQTKVQNTLSGTDLAHTKVAIGGQTASTSDTRHIASSDFIRTAVIMVIGIMLALMFITRSILQPFYILGTLLIAYVTSLSITKMISASLLGSKMLTWNTPFFTFVMLIALGVDYSIFLMMKYREFGNLDSTPSKQITHASAVIGTVVISAAIILGGTFAALMPSGVLTLIQVAIAVIIGLIILAIIIPILIPSLIKLTYDNKKQAEGKHSKN</sequence>
<dbReference type="EMBL" id="CP093362">
    <property type="protein sequence ID" value="UQS84475.1"/>
    <property type="molecule type" value="Genomic_DNA"/>
</dbReference>
<feature type="transmembrane region" description="Helical" evidence="7">
    <location>
        <begin position="831"/>
        <end position="852"/>
    </location>
</feature>
<feature type="transmembrane region" description="Helical" evidence="7">
    <location>
        <begin position="791"/>
        <end position="810"/>
    </location>
</feature>
<keyword evidence="3" id="KW-1003">Cell membrane</keyword>
<proteinExistence type="inferred from homology"/>
<dbReference type="Pfam" id="PF03176">
    <property type="entry name" value="MMPL"/>
    <property type="match status" value="2"/>
</dbReference>
<feature type="transmembrane region" description="Helical" evidence="7">
    <location>
        <begin position="282"/>
        <end position="301"/>
    </location>
</feature>